<evidence type="ECO:0000313" key="2">
    <source>
        <dbReference type="Proteomes" id="UP000593574"/>
    </source>
</evidence>
<comment type="caution">
    <text evidence="1">The sequence shown here is derived from an EMBL/GenBank/DDBJ whole genome shotgun (WGS) entry which is preliminary data.</text>
</comment>
<name>A0A7J9AIZ6_9ROSI</name>
<dbReference type="AlphaFoldDB" id="A0A7J9AIZ6"/>
<dbReference type="Proteomes" id="UP000593574">
    <property type="component" value="Unassembled WGS sequence"/>
</dbReference>
<evidence type="ECO:0000313" key="1">
    <source>
        <dbReference type="EMBL" id="MBA0723434.1"/>
    </source>
</evidence>
<protein>
    <submittedName>
        <fullName evidence="1">Uncharacterized protein</fullName>
    </submittedName>
</protein>
<dbReference type="PANTHER" id="PTHR33929">
    <property type="entry name" value="MEMBRANE-ASSOCIATED KINASE REGULATOR 2-RELATED"/>
    <property type="match status" value="1"/>
</dbReference>
<dbReference type="EMBL" id="JABEZV010000010">
    <property type="protein sequence ID" value="MBA0723434.1"/>
    <property type="molecule type" value="Genomic_DNA"/>
</dbReference>
<dbReference type="InterPro" id="IPR039619">
    <property type="entry name" value="MAKR2/5"/>
</dbReference>
<gene>
    <name evidence="1" type="ORF">Golax_004013</name>
</gene>
<dbReference type="PANTHER" id="PTHR33929:SF1">
    <property type="entry name" value="MEMBRANE-ASSOCIATED KINASE REGULATOR 2-RELATED"/>
    <property type="match status" value="1"/>
</dbReference>
<reference evidence="1 2" key="1">
    <citation type="journal article" date="2019" name="Genome Biol. Evol.">
        <title>Insights into the evolution of the New World diploid cottons (Gossypium, subgenus Houzingenia) based on genome sequencing.</title>
        <authorList>
            <person name="Grover C.E."/>
            <person name="Arick M.A. 2nd"/>
            <person name="Thrash A."/>
            <person name="Conover J.L."/>
            <person name="Sanders W.S."/>
            <person name="Peterson D.G."/>
            <person name="Frelichowski J.E."/>
            <person name="Scheffler J.A."/>
            <person name="Scheffler B.E."/>
            <person name="Wendel J.F."/>
        </authorList>
    </citation>
    <scope>NUCLEOTIDE SEQUENCE [LARGE SCALE GENOMIC DNA]</scope>
    <source>
        <strain evidence="1">4</strain>
        <tissue evidence="1">Leaf</tissue>
    </source>
</reference>
<dbReference type="GO" id="GO:0005886">
    <property type="term" value="C:plasma membrane"/>
    <property type="evidence" value="ECO:0007669"/>
    <property type="project" value="InterPro"/>
</dbReference>
<proteinExistence type="predicted"/>
<organism evidence="1 2">
    <name type="scientific">Gossypium laxum</name>
    <dbReference type="NCBI Taxonomy" id="34288"/>
    <lineage>
        <taxon>Eukaryota</taxon>
        <taxon>Viridiplantae</taxon>
        <taxon>Streptophyta</taxon>
        <taxon>Embryophyta</taxon>
        <taxon>Tracheophyta</taxon>
        <taxon>Spermatophyta</taxon>
        <taxon>Magnoliopsida</taxon>
        <taxon>eudicotyledons</taxon>
        <taxon>Gunneridae</taxon>
        <taxon>Pentapetalae</taxon>
        <taxon>rosids</taxon>
        <taxon>malvids</taxon>
        <taxon>Malvales</taxon>
        <taxon>Malvaceae</taxon>
        <taxon>Malvoideae</taxon>
        <taxon>Gossypium</taxon>
    </lineage>
</organism>
<accession>A0A7J9AIZ6</accession>
<feature type="non-terminal residue" evidence="1">
    <location>
        <position position="159"/>
    </location>
</feature>
<keyword evidence="2" id="KW-1185">Reference proteome</keyword>
<sequence>LLPQPVDHRVLVRSEDATTHLAVDTDDNDDDDGPFFDLEFAVTDEDEIKEKEEDNVEDKEMKFKVEEVPIMILFSKDNGKSQKQQSSDDSIFDEKRFSKYVMQRYLKQVKPLYVKVSRRYGEKLRFSGHLNPPSTAAKKSVGENQVNVKSTNVWMFQQD</sequence>